<dbReference type="SMART" id="SM01381">
    <property type="entry name" value="7TM_GPCR_Srsx"/>
    <property type="match status" value="1"/>
</dbReference>
<evidence type="ECO:0000256" key="9">
    <source>
        <dbReference type="RuleBase" id="RU000688"/>
    </source>
</evidence>
<evidence type="ECO:0000256" key="5">
    <source>
        <dbReference type="ARBA" id="ARBA00023040"/>
    </source>
</evidence>
<dbReference type="SUPFAM" id="SSF81321">
    <property type="entry name" value="Family A G protein-coupled receptor-like"/>
    <property type="match status" value="1"/>
</dbReference>
<reference evidence="12" key="1">
    <citation type="submission" date="2021-10" db="EMBL/GenBank/DDBJ databases">
        <title>Tropical sea cucumber genome reveals ecological adaptation and Cuvierian tubules defense mechanism.</title>
        <authorList>
            <person name="Chen T."/>
        </authorList>
    </citation>
    <scope>NUCLEOTIDE SEQUENCE</scope>
    <source>
        <strain evidence="12">Nanhai2018</strain>
        <tissue evidence="12">Muscle</tissue>
    </source>
</reference>
<evidence type="ECO:0000256" key="7">
    <source>
        <dbReference type="ARBA" id="ARBA00023170"/>
    </source>
</evidence>
<comment type="similarity">
    <text evidence="2 9">Belongs to the G-protein coupled receptor 1 family.</text>
</comment>
<evidence type="ECO:0000256" key="1">
    <source>
        <dbReference type="ARBA" id="ARBA00004141"/>
    </source>
</evidence>
<name>A0A9Q1H557_HOLLE</name>
<dbReference type="InterPro" id="IPR000611">
    <property type="entry name" value="NPY_rcpt"/>
</dbReference>
<dbReference type="GO" id="GO:0005886">
    <property type="term" value="C:plasma membrane"/>
    <property type="evidence" value="ECO:0007669"/>
    <property type="project" value="TreeGrafter"/>
</dbReference>
<keyword evidence="13" id="KW-1185">Reference proteome</keyword>
<keyword evidence="4 10" id="KW-1133">Transmembrane helix</keyword>
<keyword evidence="3 9" id="KW-0812">Transmembrane</keyword>
<feature type="transmembrane region" description="Helical" evidence="10">
    <location>
        <begin position="99"/>
        <end position="120"/>
    </location>
</feature>
<feature type="transmembrane region" description="Helical" evidence="10">
    <location>
        <begin position="190"/>
        <end position="208"/>
    </location>
</feature>
<feature type="transmembrane region" description="Helical" evidence="10">
    <location>
        <begin position="26"/>
        <end position="50"/>
    </location>
</feature>
<evidence type="ECO:0000256" key="3">
    <source>
        <dbReference type="ARBA" id="ARBA00022692"/>
    </source>
</evidence>
<dbReference type="InterPro" id="IPR000276">
    <property type="entry name" value="GPCR_Rhodpsn"/>
</dbReference>
<keyword evidence="6 10" id="KW-0472">Membrane</keyword>
<proteinExistence type="inferred from homology"/>
<evidence type="ECO:0000313" key="13">
    <source>
        <dbReference type="Proteomes" id="UP001152320"/>
    </source>
</evidence>
<dbReference type="Gene3D" id="1.20.1070.10">
    <property type="entry name" value="Rhodopsin 7-helix transmembrane proteins"/>
    <property type="match status" value="1"/>
</dbReference>
<dbReference type="AlphaFoldDB" id="A0A9Q1H557"/>
<evidence type="ECO:0000256" key="6">
    <source>
        <dbReference type="ARBA" id="ARBA00023136"/>
    </source>
</evidence>
<feature type="transmembrane region" description="Helical" evidence="10">
    <location>
        <begin position="341"/>
        <end position="364"/>
    </location>
</feature>
<dbReference type="PANTHER" id="PTHR24243:SF224">
    <property type="entry name" value="G-PROTEIN COUPLED RECEPTOR 19-RELATED"/>
    <property type="match status" value="1"/>
</dbReference>
<evidence type="ECO:0000313" key="12">
    <source>
        <dbReference type="EMBL" id="KAJ8033674.1"/>
    </source>
</evidence>
<dbReference type="EMBL" id="JAIZAY010000011">
    <property type="protein sequence ID" value="KAJ8033674.1"/>
    <property type="molecule type" value="Genomic_DNA"/>
</dbReference>
<feature type="domain" description="G-protein coupled receptors family 1 profile" evidence="11">
    <location>
        <begin position="41"/>
        <end position="400"/>
    </location>
</feature>
<evidence type="ECO:0000256" key="4">
    <source>
        <dbReference type="ARBA" id="ARBA00022989"/>
    </source>
</evidence>
<dbReference type="GO" id="GO:0004983">
    <property type="term" value="F:neuropeptide Y receptor activity"/>
    <property type="evidence" value="ECO:0007669"/>
    <property type="project" value="InterPro"/>
</dbReference>
<evidence type="ECO:0000259" key="11">
    <source>
        <dbReference type="PROSITE" id="PS50262"/>
    </source>
</evidence>
<feature type="transmembrane region" description="Helical" evidence="10">
    <location>
        <begin position="62"/>
        <end position="87"/>
    </location>
</feature>
<evidence type="ECO:0000256" key="8">
    <source>
        <dbReference type="ARBA" id="ARBA00023224"/>
    </source>
</evidence>
<gene>
    <name evidence="12" type="ORF">HOLleu_23998</name>
</gene>
<evidence type="ECO:0000256" key="10">
    <source>
        <dbReference type="SAM" id="Phobius"/>
    </source>
</evidence>
<keyword evidence="8 9" id="KW-0807">Transducer</keyword>
<dbReference type="PANTHER" id="PTHR24243">
    <property type="entry name" value="G-PROTEIN COUPLED RECEPTOR"/>
    <property type="match status" value="1"/>
</dbReference>
<dbReference type="Pfam" id="PF00001">
    <property type="entry name" value="7tm_1"/>
    <property type="match status" value="1"/>
</dbReference>
<protein>
    <submittedName>
        <fullName evidence="12">Trissin receptor</fullName>
    </submittedName>
</protein>
<dbReference type="Proteomes" id="UP001152320">
    <property type="component" value="Chromosome 11"/>
</dbReference>
<evidence type="ECO:0000256" key="2">
    <source>
        <dbReference type="ARBA" id="ARBA00010663"/>
    </source>
</evidence>
<comment type="caution">
    <text evidence="12">The sequence shown here is derived from an EMBL/GenBank/DDBJ whole genome shotgun (WGS) entry which is preliminary data.</text>
</comment>
<dbReference type="PROSITE" id="PS50262">
    <property type="entry name" value="G_PROTEIN_RECEP_F1_2"/>
    <property type="match status" value="1"/>
</dbReference>
<dbReference type="InterPro" id="IPR017452">
    <property type="entry name" value="GPCR_Rhodpsn_7TM"/>
</dbReference>
<dbReference type="PRINTS" id="PR01012">
    <property type="entry name" value="NRPEPTIDEYR"/>
</dbReference>
<keyword evidence="5 9" id="KW-0297">G-protein coupled receptor</keyword>
<dbReference type="PROSITE" id="PS00237">
    <property type="entry name" value="G_PROTEIN_RECEP_F1_1"/>
    <property type="match status" value="1"/>
</dbReference>
<sequence>MENYTTSSDFSNTDEDPYTVSPVKEIIIVTYLSLLPVSLLGNFLVIYVIIKNKKLRTVTNFFLCNLAFADLLVAILCVIPKMMFFIMNSWPLGSTICALHNYVVSVTTKASIFTLTLISFERYFAILHPFRVRHLLTTTKLATATGILWASSLWLSAPVYFMYGTIPYNGVEFCSVVQSLTSGGRIAHDVVMMVICFFLPLFLMIIFYSKIIGKLWCGLNVMNMYSGFIQTQPARRVRFQPRFSFQTEITYNESSSTQVGRYGGNVVTLPQQNSEVTQPEQNNNYLNPGRLSSQDIEMSNLRRSSDLTEIGNSPVSGSPIGHFERHRRNNMYERNQTRKKVVRMLIAVVVTFIICMSPMQLYFFWDTIGNYPVGTTVGQMFIPFAYAMYFLNSCVNPIIYAVLSSNFRSKMKETLLCNVTHAQTSVYSPDYTRKRSISDSPTSV</sequence>
<dbReference type="OrthoDB" id="5964776at2759"/>
<comment type="subcellular location">
    <subcellularLocation>
        <location evidence="1">Membrane</location>
        <topology evidence="1">Multi-pass membrane protein</topology>
    </subcellularLocation>
</comment>
<keyword evidence="7 9" id="KW-0675">Receptor</keyword>
<organism evidence="12 13">
    <name type="scientific">Holothuria leucospilota</name>
    <name type="common">Black long sea cucumber</name>
    <name type="synonym">Mertensiothuria leucospilota</name>
    <dbReference type="NCBI Taxonomy" id="206669"/>
    <lineage>
        <taxon>Eukaryota</taxon>
        <taxon>Metazoa</taxon>
        <taxon>Echinodermata</taxon>
        <taxon>Eleutherozoa</taxon>
        <taxon>Echinozoa</taxon>
        <taxon>Holothuroidea</taxon>
        <taxon>Aspidochirotacea</taxon>
        <taxon>Aspidochirotida</taxon>
        <taxon>Holothuriidae</taxon>
        <taxon>Holothuria</taxon>
    </lineage>
</organism>
<accession>A0A9Q1H557</accession>
<feature type="transmembrane region" description="Helical" evidence="10">
    <location>
        <begin position="141"/>
        <end position="163"/>
    </location>
</feature>
<feature type="transmembrane region" description="Helical" evidence="10">
    <location>
        <begin position="384"/>
        <end position="403"/>
    </location>
</feature>
<dbReference type="PRINTS" id="PR00237">
    <property type="entry name" value="GPCRRHODOPSN"/>
</dbReference>